<comment type="caution">
    <text evidence="1">The sequence shown here is derived from an EMBL/GenBank/DDBJ whole genome shotgun (WGS) entry which is preliminary data.</text>
</comment>
<reference evidence="1 2" key="1">
    <citation type="submission" date="2017-09" db="EMBL/GenBank/DDBJ databases">
        <title>Depth-based differentiation of microbial function through sediment-hosted aquifers and enrichment of novel symbionts in the deep terrestrial subsurface.</title>
        <authorList>
            <person name="Probst A.J."/>
            <person name="Ladd B."/>
            <person name="Jarett J.K."/>
            <person name="Geller-Mcgrath D.E."/>
            <person name="Sieber C.M."/>
            <person name="Emerson J.B."/>
            <person name="Anantharaman K."/>
            <person name="Thomas B.C."/>
            <person name="Malmstrom R."/>
            <person name="Stieglmeier M."/>
            <person name="Klingl A."/>
            <person name="Woyke T."/>
            <person name="Ryan C.M."/>
            <person name="Banfield J.F."/>
        </authorList>
    </citation>
    <scope>NUCLEOTIDE SEQUENCE [LARGE SCALE GENOMIC DNA]</scope>
    <source>
        <strain evidence="1">CG22_combo_CG10-13_8_21_14_all_42_17</strain>
    </source>
</reference>
<sequence>MKEQFFEGTEDIQHQINGNEAYSKYHELGGLINEKDYTDILARADKSPEFNKSLLRQAEAIAKYAGIILDNSRGVDPKVKLYAVLRADNKTEDEEYQYSQMSDQRLFAEAIRMSADVDSLNKITAAYPNIFD</sequence>
<evidence type="ECO:0000313" key="1">
    <source>
        <dbReference type="EMBL" id="PIP55869.1"/>
    </source>
</evidence>
<protein>
    <submittedName>
        <fullName evidence="1">Uncharacterized protein</fullName>
    </submittedName>
</protein>
<accession>A0A2H0BE62</accession>
<proteinExistence type="predicted"/>
<gene>
    <name evidence="1" type="ORF">COX06_00915</name>
</gene>
<dbReference type="EMBL" id="PCST01000013">
    <property type="protein sequence ID" value="PIP55869.1"/>
    <property type="molecule type" value="Genomic_DNA"/>
</dbReference>
<evidence type="ECO:0000313" key="2">
    <source>
        <dbReference type="Proteomes" id="UP000229794"/>
    </source>
</evidence>
<dbReference type="Proteomes" id="UP000229794">
    <property type="component" value="Unassembled WGS sequence"/>
</dbReference>
<organism evidence="1 2">
    <name type="scientific">Candidatus Zambryskibacteria bacterium CG22_combo_CG10-13_8_21_14_all_42_17</name>
    <dbReference type="NCBI Taxonomy" id="1975118"/>
    <lineage>
        <taxon>Bacteria</taxon>
        <taxon>Candidatus Zambryskiibacteriota</taxon>
    </lineage>
</organism>
<name>A0A2H0BE62_9BACT</name>
<dbReference type="AlphaFoldDB" id="A0A2H0BE62"/>